<dbReference type="Gene3D" id="3.20.20.70">
    <property type="entry name" value="Aldolase class I"/>
    <property type="match status" value="1"/>
</dbReference>
<comment type="caution">
    <text evidence="7">The sequence shown here is derived from an EMBL/GenBank/DDBJ whole genome shotgun (WGS) entry which is preliminary data.</text>
</comment>
<evidence type="ECO:0000256" key="3">
    <source>
        <dbReference type="ARBA" id="ARBA00023270"/>
    </source>
</evidence>
<dbReference type="PRINTS" id="PR00146">
    <property type="entry name" value="DHPICSNTHASE"/>
</dbReference>
<feature type="active site" description="Proton donor/acceptor" evidence="5">
    <location>
        <position position="148"/>
    </location>
</feature>
<feature type="active site" description="Schiff-base intermediate with substrate" evidence="5">
    <location>
        <position position="176"/>
    </location>
</feature>
<evidence type="ECO:0000256" key="6">
    <source>
        <dbReference type="PIRSR" id="PIRSR001365-2"/>
    </source>
</evidence>
<protein>
    <submittedName>
        <fullName evidence="7">4-hydroxy-tetrahydrodipicolinate synthase</fullName>
    </submittedName>
</protein>
<feature type="binding site" evidence="6">
    <location>
        <position position="217"/>
    </location>
    <ligand>
        <name>pyruvate</name>
        <dbReference type="ChEBI" id="CHEBI:15361"/>
    </ligand>
</feature>
<dbReference type="EMBL" id="BSRX01000064">
    <property type="protein sequence ID" value="GLW58978.1"/>
    <property type="molecule type" value="Genomic_DNA"/>
</dbReference>
<dbReference type="Proteomes" id="UP001165143">
    <property type="component" value="Unassembled WGS sequence"/>
</dbReference>
<reference evidence="7" key="1">
    <citation type="submission" date="2023-02" db="EMBL/GenBank/DDBJ databases">
        <title>Kitasatospora phosalacinea NBRC 14362.</title>
        <authorList>
            <person name="Ichikawa N."/>
            <person name="Sato H."/>
            <person name="Tonouchi N."/>
        </authorList>
    </citation>
    <scope>NUCLEOTIDE SEQUENCE</scope>
    <source>
        <strain evidence="7">NBRC 14362</strain>
    </source>
</reference>
<comment type="similarity">
    <text evidence="1 4">Belongs to the DapA family.</text>
</comment>
<name>A0A9W6USV1_9ACTN</name>
<dbReference type="InterPro" id="IPR020625">
    <property type="entry name" value="Schiff_base-form_aldolases_AS"/>
</dbReference>
<dbReference type="GO" id="GO:0044281">
    <property type="term" value="P:small molecule metabolic process"/>
    <property type="evidence" value="ECO:0007669"/>
    <property type="project" value="UniProtKB-ARBA"/>
</dbReference>
<dbReference type="InterPro" id="IPR002220">
    <property type="entry name" value="DapA-like"/>
</dbReference>
<evidence type="ECO:0000256" key="5">
    <source>
        <dbReference type="PIRSR" id="PIRSR001365-1"/>
    </source>
</evidence>
<dbReference type="Pfam" id="PF00701">
    <property type="entry name" value="DHDPS"/>
    <property type="match status" value="1"/>
</dbReference>
<dbReference type="SMART" id="SM01130">
    <property type="entry name" value="DHDPS"/>
    <property type="match status" value="1"/>
</dbReference>
<dbReference type="SUPFAM" id="SSF51569">
    <property type="entry name" value="Aldolase"/>
    <property type="match status" value="1"/>
</dbReference>
<dbReference type="InterPro" id="IPR013785">
    <property type="entry name" value="Aldolase_TIM"/>
</dbReference>
<evidence type="ECO:0000256" key="2">
    <source>
        <dbReference type="ARBA" id="ARBA00023239"/>
    </source>
</evidence>
<sequence>MNWTCTVIARQASRMELHGIHVPLVTPFTADGALALDALERLAHDSLEAGAAGLVALGTTGEPGSLTDAERDAVVEVCRRAADAHGAVLTVGAGHGGTARTAGALTALDGRADAALVAVPAFVRPGAAGVLAHFRALAEHSPLPLVIYHIPYRTGQALGAAALLDLLALPGVAGIKYAPGGIDEETVALLAAEPRGVLAGDDLFLSPLLALGADGGILASAHLETARFVALHRAWQDGDAALARKLGAELAALSRAAFAGPNPTALKALLHRAGRIPTPAVRLPLLAHDLGGGIGDGSGDDSGDDFGDA</sequence>
<accession>A0A9W6USV1</accession>
<evidence type="ECO:0000256" key="4">
    <source>
        <dbReference type="PIRNR" id="PIRNR001365"/>
    </source>
</evidence>
<evidence type="ECO:0000313" key="7">
    <source>
        <dbReference type="EMBL" id="GLW58978.1"/>
    </source>
</evidence>
<dbReference type="GO" id="GO:0008840">
    <property type="term" value="F:4-hydroxy-tetrahydrodipicolinate synthase activity"/>
    <property type="evidence" value="ECO:0007669"/>
    <property type="project" value="TreeGrafter"/>
</dbReference>
<proteinExistence type="inferred from homology"/>
<evidence type="ECO:0000313" key="8">
    <source>
        <dbReference type="Proteomes" id="UP001165143"/>
    </source>
</evidence>
<dbReference type="PIRSF" id="PIRSF001365">
    <property type="entry name" value="DHDPS"/>
    <property type="match status" value="1"/>
</dbReference>
<feature type="binding site" evidence="6">
    <location>
        <position position="60"/>
    </location>
    <ligand>
        <name>pyruvate</name>
        <dbReference type="ChEBI" id="CHEBI:15361"/>
    </ligand>
</feature>
<dbReference type="PANTHER" id="PTHR12128">
    <property type="entry name" value="DIHYDRODIPICOLINATE SYNTHASE"/>
    <property type="match status" value="1"/>
</dbReference>
<gene>
    <name evidence="7" type="primary">dapA</name>
    <name evidence="7" type="ORF">Kpho01_69880</name>
</gene>
<keyword evidence="3" id="KW-0704">Schiff base</keyword>
<keyword evidence="2 4" id="KW-0456">Lyase</keyword>
<dbReference type="PANTHER" id="PTHR12128:SF66">
    <property type="entry name" value="4-HYDROXY-2-OXOGLUTARATE ALDOLASE, MITOCHONDRIAL"/>
    <property type="match status" value="1"/>
</dbReference>
<evidence type="ECO:0000256" key="1">
    <source>
        <dbReference type="ARBA" id="ARBA00007592"/>
    </source>
</evidence>
<dbReference type="AlphaFoldDB" id="A0A9W6USV1"/>
<organism evidence="7 8">
    <name type="scientific">Kitasatospora phosalacinea</name>
    <dbReference type="NCBI Taxonomy" id="2065"/>
    <lineage>
        <taxon>Bacteria</taxon>
        <taxon>Bacillati</taxon>
        <taxon>Actinomycetota</taxon>
        <taxon>Actinomycetes</taxon>
        <taxon>Kitasatosporales</taxon>
        <taxon>Streptomycetaceae</taxon>
        <taxon>Kitasatospora</taxon>
    </lineage>
</organism>
<dbReference type="PROSITE" id="PS00666">
    <property type="entry name" value="DHDPS_2"/>
    <property type="match status" value="1"/>
</dbReference>